<dbReference type="PANTHER" id="PTHR15838:SF3">
    <property type="entry name" value="PROTEIN PIGMENT DEFECTIVE 338, CHLOROPLASTIC"/>
    <property type="match status" value="1"/>
</dbReference>
<dbReference type="CDD" id="cd04465">
    <property type="entry name" value="S1_RPS1_repeat_ec2_hs2"/>
    <property type="match status" value="1"/>
</dbReference>
<protein>
    <recommendedName>
        <fullName evidence="2">S1 motif domain-containing protein</fullName>
    </recommendedName>
</protein>
<feature type="compositionally biased region" description="Pro residues" evidence="1">
    <location>
        <begin position="229"/>
        <end position="243"/>
    </location>
</feature>
<dbReference type="GO" id="GO:0043489">
    <property type="term" value="P:RNA stabilization"/>
    <property type="evidence" value="ECO:0007669"/>
    <property type="project" value="TreeGrafter"/>
</dbReference>
<dbReference type="SMART" id="SM00316">
    <property type="entry name" value="S1"/>
    <property type="match status" value="3"/>
</dbReference>
<feature type="domain" description="S1 motif" evidence="2">
    <location>
        <begin position="735"/>
        <end position="804"/>
    </location>
</feature>
<feature type="compositionally biased region" description="Low complexity" evidence="1">
    <location>
        <begin position="291"/>
        <end position="304"/>
    </location>
</feature>
<sequence>MAASYLLRPLCTSHFYLPTPLSEDNVSCCTVLDVVKSRPFRPAYVLSCRGNRNVRRGLALLYVKPSSPTARNYGIVITRSELAGQYNAVAESNIDTQLNNPVFEAESEDANSTNVHGTSIPDPSTELGPEFDYQVYAANTMVGYEPPPPPRIPFGGPFEDYYDEYVGVDYVPKQEKPTSSFLMFLESLNEKRAEEEAKLREKDPSRPPFNPTPNKHLFEGKPLFTIPRPIQPAPVPRDYVPPDPDVHSTPRRIFTPLPPKEERRKAKKPDADKAPTEDGLVNEASESTTLSSDAGDSSAKSDAAVLNEELKDSSEKIDATAEEEKPVEEFSPIEIEINTVRPSPINNAVESAGTVGITTSDASSSDSLKSTLTTSGVVHDTNLSGRTLYPNLRSRGNNVDFTPSPRPFETTSNQPFDPTPRPFEPPADSICSLFPEARQGPMASGQERPFDAINGSGSNFLPQSMPDETSPPLIQGQPLTGANNSDAQSIPMYESSYTSQMAAQVDGVFEDISRTMLPTSEYYEPNDGDIVLGVVTYADADELSLDIGARVPALMTMRDFQPFTEISPGSFFKIPSDDGESGSLESSVAHTQGRILLVDDKAVNDGIYRGENVSTGTILLAEVHSRALVEGRPVLTCRRLARSLGFIRIEQIMRTGEPVEIEISQWNDGGLQGYLEGVRAFLPRSELLRRPENSAALQDYVGKKLRVAILKAEEYSSNVIVSELKPWMSENLLLGSVHDLLVTKLYPYGLQVEVIGTRIRGFIHISSISRGFVTSVHAFFVEGEETKGMVVKGRKPGQLSFSVQALEPPDQEGLFLRDKEAVYHVAEDIAKNSSEYQLPIEERRLFAMPSAATSVMLQSNIANLPWLKLENLRNL</sequence>
<feature type="region of interest" description="Disordered" evidence="1">
    <location>
        <begin position="194"/>
        <end position="335"/>
    </location>
</feature>
<organism evidence="3 4">
    <name type="scientific">Ceratopteris richardii</name>
    <name type="common">Triangle waterfern</name>
    <dbReference type="NCBI Taxonomy" id="49495"/>
    <lineage>
        <taxon>Eukaryota</taxon>
        <taxon>Viridiplantae</taxon>
        <taxon>Streptophyta</taxon>
        <taxon>Embryophyta</taxon>
        <taxon>Tracheophyta</taxon>
        <taxon>Polypodiopsida</taxon>
        <taxon>Polypodiidae</taxon>
        <taxon>Polypodiales</taxon>
        <taxon>Pteridineae</taxon>
        <taxon>Pteridaceae</taxon>
        <taxon>Parkerioideae</taxon>
        <taxon>Ceratopteris</taxon>
    </lineage>
</organism>
<comment type="caution">
    <text evidence="3">The sequence shown here is derived from an EMBL/GenBank/DDBJ whole genome shotgun (WGS) entry which is preliminary data.</text>
</comment>
<evidence type="ECO:0000313" key="4">
    <source>
        <dbReference type="Proteomes" id="UP000825935"/>
    </source>
</evidence>
<proteinExistence type="predicted"/>
<dbReference type="EMBL" id="CM035411">
    <property type="protein sequence ID" value="KAH7435580.1"/>
    <property type="molecule type" value="Genomic_DNA"/>
</dbReference>
<evidence type="ECO:0000259" key="2">
    <source>
        <dbReference type="PROSITE" id="PS50126"/>
    </source>
</evidence>
<dbReference type="Proteomes" id="UP000825935">
    <property type="component" value="Chromosome 6"/>
</dbReference>
<accession>A0A8T2UM01</accession>
<dbReference type="InterPro" id="IPR012340">
    <property type="entry name" value="NA-bd_OB-fold"/>
</dbReference>
<evidence type="ECO:0000256" key="1">
    <source>
        <dbReference type="SAM" id="MobiDB-lite"/>
    </source>
</evidence>
<dbReference type="Gene3D" id="2.40.50.140">
    <property type="entry name" value="Nucleic acid-binding proteins"/>
    <property type="match status" value="1"/>
</dbReference>
<keyword evidence="4" id="KW-1185">Reference proteome</keyword>
<dbReference type="InterPro" id="IPR003029">
    <property type="entry name" value="S1_domain"/>
</dbReference>
<feature type="domain" description="S1 motif" evidence="2">
    <location>
        <begin position="656"/>
        <end position="724"/>
    </location>
</feature>
<dbReference type="OrthoDB" id="1918363at2759"/>
<dbReference type="AlphaFoldDB" id="A0A8T2UM01"/>
<dbReference type="GO" id="GO:0003723">
    <property type="term" value="F:RNA binding"/>
    <property type="evidence" value="ECO:0007669"/>
    <property type="project" value="TreeGrafter"/>
</dbReference>
<feature type="compositionally biased region" description="Basic and acidic residues" evidence="1">
    <location>
        <begin position="308"/>
        <end position="328"/>
    </location>
</feature>
<evidence type="ECO:0000313" key="3">
    <source>
        <dbReference type="EMBL" id="KAH7435580.1"/>
    </source>
</evidence>
<feature type="region of interest" description="Disordered" evidence="1">
    <location>
        <begin position="388"/>
        <end position="419"/>
    </location>
</feature>
<dbReference type="OMA" id="TSEYYEP"/>
<name>A0A8T2UM01_CERRI</name>
<dbReference type="PROSITE" id="PS50126">
    <property type="entry name" value="S1"/>
    <property type="match status" value="2"/>
</dbReference>
<dbReference type="PANTHER" id="PTHR15838">
    <property type="entry name" value="NUCLEOLAR PROTEIN OF 40 KDA"/>
    <property type="match status" value="1"/>
</dbReference>
<feature type="compositionally biased region" description="Basic and acidic residues" evidence="1">
    <location>
        <begin position="259"/>
        <end position="276"/>
    </location>
</feature>
<reference evidence="3" key="1">
    <citation type="submission" date="2021-08" db="EMBL/GenBank/DDBJ databases">
        <title>WGS assembly of Ceratopteris richardii.</title>
        <authorList>
            <person name="Marchant D.B."/>
            <person name="Chen G."/>
            <person name="Jenkins J."/>
            <person name="Shu S."/>
            <person name="Leebens-Mack J."/>
            <person name="Grimwood J."/>
            <person name="Schmutz J."/>
            <person name="Soltis P."/>
            <person name="Soltis D."/>
            <person name="Chen Z.-H."/>
        </authorList>
    </citation>
    <scope>NUCLEOTIDE SEQUENCE</scope>
    <source>
        <strain evidence="3">Whitten #5841</strain>
        <tissue evidence="3">Leaf</tissue>
    </source>
</reference>
<dbReference type="SUPFAM" id="SSF50249">
    <property type="entry name" value="Nucleic acid-binding proteins"/>
    <property type="match status" value="1"/>
</dbReference>
<gene>
    <name evidence="3" type="ORF">KP509_06G070600</name>
</gene>
<feature type="compositionally biased region" description="Basic and acidic residues" evidence="1">
    <location>
        <begin position="194"/>
        <end position="205"/>
    </location>
</feature>